<keyword evidence="4" id="KW-0732">Signal</keyword>
<feature type="region of interest" description="Disordered" evidence="6">
    <location>
        <begin position="473"/>
        <end position="499"/>
    </location>
</feature>
<dbReference type="Ensembl" id="ENSTGUT00000025385.1">
    <property type="protein sequence ID" value="ENSTGUP00000025314.1"/>
    <property type="gene ID" value="ENSTGUG00000023077.1"/>
</dbReference>
<dbReference type="GO" id="GO:0005615">
    <property type="term" value="C:extracellular space"/>
    <property type="evidence" value="ECO:0007669"/>
    <property type="project" value="TreeGrafter"/>
</dbReference>
<keyword evidence="7" id="KW-0472">Membrane</keyword>
<feature type="region of interest" description="Disordered" evidence="6">
    <location>
        <begin position="2557"/>
        <end position="2577"/>
    </location>
</feature>
<proteinExistence type="predicted"/>
<feature type="region of interest" description="Disordered" evidence="6">
    <location>
        <begin position="2457"/>
        <end position="2495"/>
    </location>
</feature>
<keyword evidence="11" id="KW-1185">Reference proteome</keyword>
<feature type="compositionally biased region" description="Low complexity" evidence="6">
    <location>
        <begin position="1564"/>
        <end position="1574"/>
    </location>
</feature>
<accession>A0A674GRN8</accession>
<feature type="region of interest" description="Disordered" evidence="6">
    <location>
        <begin position="825"/>
        <end position="851"/>
    </location>
</feature>
<feature type="domain" description="Fibronectin type-III" evidence="8">
    <location>
        <begin position="856"/>
        <end position="946"/>
    </location>
</feature>
<feature type="domain" description="Fibronectin type-III" evidence="8">
    <location>
        <begin position="976"/>
        <end position="1065"/>
    </location>
</feature>
<feature type="region of interest" description="Disordered" evidence="6">
    <location>
        <begin position="940"/>
        <end position="969"/>
    </location>
</feature>
<feature type="domain" description="Fibronectin type-III" evidence="8">
    <location>
        <begin position="1581"/>
        <end position="1669"/>
    </location>
</feature>
<evidence type="ECO:0000256" key="1">
    <source>
        <dbReference type="ARBA" id="ARBA00004498"/>
    </source>
</evidence>
<feature type="domain" description="Fibronectin type-III" evidence="8">
    <location>
        <begin position="503"/>
        <end position="593"/>
    </location>
</feature>
<evidence type="ECO:0000256" key="4">
    <source>
        <dbReference type="ARBA" id="ARBA00022729"/>
    </source>
</evidence>
<evidence type="ECO:0000313" key="10">
    <source>
        <dbReference type="Ensembl" id="ENSTGUP00000025314.1"/>
    </source>
</evidence>
<dbReference type="InterPro" id="IPR013783">
    <property type="entry name" value="Ig-like_fold"/>
</dbReference>
<name>A0A674GRN8_TAEGU</name>
<feature type="domain" description="Fibronectin type-III" evidence="8">
    <location>
        <begin position="32"/>
        <end position="123"/>
    </location>
</feature>
<evidence type="ECO:0000256" key="6">
    <source>
        <dbReference type="SAM" id="MobiDB-lite"/>
    </source>
</evidence>
<evidence type="ECO:0000313" key="11">
    <source>
        <dbReference type="Proteomes" id="UP000007754"/>
    </source>
</evidence>
<keyword evidence="7" id="KW-0812">Transmembrane</keyword>
<reference evidence="10" key="1">
    <citation type="submission" date="2025-08" db="UniProtKB">
        <authorList>
            <consortium name="Ensembl"/>
        </authorList>
    </citation>
    <scope>IDENTIFICATION</scope>
</reference>
<dbReference type="SMART" id="SM00060">
    <property type="entry name" value="FN3"/>
    <property type="match status" value="17"/>
</dbReference>
<feature type="domain" description="Fibronectin type-III" evidence="8">
    <location>
        <begin position="1457"/>
        <end position="1548"/>
    </location>
</feature>
<dbReference type="InterPro" id="IPR003961">
    <property type="entry name" value="FN3_dom"/>
</dbReference>
<feature type="compositionally biased region" description="Polar residues" evidence="6">
    <location>
        <begin position="490"/>
        <end position="499"/>
    </location>
</feature>
<feature type="domain" description="Fibronectin type-III" evidence="8">
    <location>
        <begin position="1831"/>
        <end position="1919"/>
    </location>
</feature>
<feature type="region of interest" description="Disordered" evidence="6">
    <location>
        <begin position="2041"/>
        <end position="2068"/>
    </location>
</feature>
<dbReference type="InterPro" id="IPR036056">
    <property type="entry name" value="Fibrinogen-like_C"/>
</dbReference>
<keyword evidence="3" id="KW-0245">EGF-like domain</keyword>
<feature type="compositionally biased region" description="Pro residues" evidence="6">
    <location>
        <begin position="257"/>
        <end position="267"/>
    </location>
</feature>
<feature type="domain" description="Fibronectin type-III" evidence="8">
    <location>
        <begin position="741"/>
        <end position="829"/>
    </location>
</feature>
<feature type="domain" description="Fibronectin type-III" evidence="8">
    <location>
        <begin position="384"/>
        <end position="474"/>
    </location>
</feature>
<evidence type="ECO:0000256" key="2">
    <source>
        <dbReference type="ARBA" id="ARBA00022530"/>
    </source>
</evidence>
<comment type="subcellular location">
    <subcellularLocation>
        <location evidence="1">Secreted</location>
        <location evidence="1">Extracellular space</location>
        <location evidence="1">Extracellular matrix</location>
    </subcellularLocation>
</comment>
<dbReference type="Pfam" id="PF00041">
    <property type="entry name" value="fn3"/>
    <property type="match status" value="16"/>
</dbReference>
<dbReference type="InterPro" id="IPR050991">
    <property type="entry name" value="ECM_Regulatory_Proteins"/>
</dbReference>
<evidence type="ECO:0000259" key="9">
    <source>
        <dbReference type="PROSITE" id="PS51406"/>
    </source>
</evidence>
<feature type="region of interest" description="Disordered" evidence="6">
    <location>
        <begin position="1057"/>
        <end position="1087"/>
    </location>
</feature>
<feature type="domain" description="Fibronectin type-III" evidence="8">
    <location>
        <begin position="622"/>
        <end position="711"/>
    </location>
</feature>
<sequence>MPQPRVSLWCPPSHVCPLVSPWCPCTVPSEVPWVTPRLASRTPTSLRITWPQPLVPPDGYRVTLVPLDDPVAMTTHELPSSAVAFSVTGLSPGHPFELLVQARRGPHLGAPGVLRLRTALVPSVPHYEGSPGSPQGSLGSPAVAPSARGPPESPGSPGSLGSPGSPVSPVSPDLSLGSPGSLGSPAPPKVPASPVARGSLGSPAPSRSAVSPESPEPPASPEFPGSSVSPDFSVSPESPLSPEFPELPASPESPVFPGSPPPPWSPVSPWPSLSPGIPSLQDLVARLSTYSGTLLQRLESHLRATNFPLRGNQTVPGVARAILAYILRRHPTLGRGQGPTGESGKQELVLEWGDTDEMKLTETWRDVEKTVKAEPEELRPSRPVLGDLSVTSITPSSMQLQWSVPKDSFDSFMLQYRDAQGQPQTLPIDGRSRSVTVPGLSPSHRYRFHLYGLRGEKRINRVSIDVITAAAEPEEQTLLSEEPQHEKSQTEVPESQASPSRAVLGELRVTSIAPSSVQLQWSVPEGSFDSFMLQYRDAQGQPQALPMDGRSDSVTVPGLSPSHRYRFHLYGLRGRKKIDHVSTEAMTAAAEPEELPLPSDKPQHKKPQTESPASEAPLVRAELGELKVSGVTPNSVQLQWSVPEGSFDSFLLQYRDVQGQPQALPIDGSSDSVTVPGLSPSQRYRFHLYGLRGRKKIDHVSTEVMTGTEEPDEIPLPSEEQKHEKLQTETPPSAAPVLRAVLGELRVSTVRPDSVQLHWSVPEGSFDSFLLQYRDVHGQPQALPIYGGSRSVTVTGLSPSQRYRFHLYGLRGRKKTDRLSIDIITASEESLPSEEPQQEKPTTESPESEALPARAVLEELKVSSVRPDSVQLQWSVPEGSFDSFLLQYRDVQGQPQALPINGGSRSVTVPGLSPSQRYRFHLYGLRGRKKIDHVSTEVMTGAAEKPEESSLATEEPQHEKPQTEASPYEPTPAKAVLEELRVSSVTPSSVGLEWTVPKGSFDSFLLQYRDAQGQPQALPIDGGSHSVTVTELSPSQRYRFHLYGLRGRKKINHVSTEVMTASEEPLPSEKPQQEKPTTESPESEALPARAVLGELRVSSVRPDSVQLQWSVPEGSFDSFLLQYRDVHGQPQALPIDGGSRSVTVPGLSPSQRYRFHLYGLRGRKKINHVSTEVMTADPEDLSPPSMDPTNEASTIEAPTTEAPTPEHPQPEAPLAHTVLGELKVSSITPDSVQLQWSVPEGHFDSFMLQYRDVHGQPQALPIDGGSHLMTVPGLSPSHRYRFHLYGIHRGKRTDHVSIDVSTAATDKQEEPPSTSEEPQTEAPLTEDNQPEHPQTEVPPVRAVLGELKVSSVTPNSVQLQWSVPEGSFDSFTLQYRDAQGQPQALPIDGGSHSVMVPGLSPSHRYRFHLYGLQGRKRTNRVSTDIVTAAAKPEELPLPSEEPEPEAVSSDALPARPVLGELKASSVTSNSVQLQWSVPKSPFDSFTLQYKDARGQPQALPINGGSRSVTVPGLSPSHRYRFHLYGLQGGKRIDHVSTDVITDAAVPEQLPPPSQEPQPEDHNPEQPQTEQPQTQANQGQVVLGKLRVSSVTPHSVQLQWSVPEGSFDSFTLQYRDAQGQPQALAVDGGSRSVTVPGLSPSRRYRFHLYGLRDRRRIDRVSTDVVTADQEDLSPPLIDTPTGGPPAEDHETAHPQTEAPPSAAPSTRAALEELKVSSVTPNSVQLQWSVPEGHFDSFMLQYQDGHGQPQALPIDGRLRLVTVPGLSPSQRYRFHLYGLQGGRKTDHVSTDVITADGEAAAVSEELPLPSEEPQDEQHETKAPPSATTPARAVLKDLRVSSVSPDSVQLQWSVPEAPFDSFTLQYRDAHGQPQALPIDGGSRSVTVPGLSPSSRYRFHLYGMRGRKRVYHTSTEAVTAAANFDEQPMSSEKLQPEDPQSKDPPVESPSTDNHLAKAVLGELRASSVRPDAVQLQWSVPKGSFDSFTLQYRDVHGQPQALPIDGGSRSVTVPGLSPSRRYRFHLYGLRGGKRIDRASTDIITATAKTEELPLPSEEPQPEDPEGKDTPVETIPSAAPQARAELGELKVSSVRPDSVQLQWSVPKGSFESFTLQYRDDQGQPQALPMDGGSRSVTVPGLSPSQRYRFHLYGLQGGKRIDHVSTEAITGTPGTLWVGSVWPRSAWLHWNPLQAPPDGYELEYGPPAGPQQTLWLPPEATSQQLWGLEPSGHYGVRLWGRGGDPQTAPLEATFDTPPLPHPHPRDCAEEQLNGPGPSRETLIFLRGDPARPLRVFCDMETDGGGWLVFQRRQDGSTDFWRGWESYARGFGNISGEFWLGNEALHELTTATRTELRIDLRTGRDSAFALYRDFAVGSAEERYRLRVGAFSGTAGARSGARGVPGNSAGPDGVLDPCGFWDPLAGRGLWSPWRIWRSPVGFGVGFLGLVGVLGFLVGLGVPGGADSRPRRGRPLLPLGQPLLHTGPGLSRPSGPPGPLGAAPTPALCRGIRGSLVVPQLPLRQPERALRDPPRPPGHPLVPLERLQRLHPLHRDEAAAAAGLRGPLSAGARGSQNPWGVPNGTWGGSKVKLLLGG</sequence>
<feature type="compositionally biased region" description="Low complexity" evidence="6">
    <location>
        <begin position="2465"/>
        <end position="2483"/>
    </location>
</feature>
<dbReference type="PANTHER" id="PTHR46708:SF3">
    <property type="entry name" value="TENASCIN-X"/>
    <property type="match status" value="1"/>
</dbReference>
<feature type="domain" description="Fibronectin type-III" evidence="8">
    <location>
        <begin position="1955"/>
        <end position="2047"/>
    </location>
</feature>
<evidence type="ECO:0000256" key="3">
    <source>
        <dbReference type="ARBA" id="ARBA00022536"/>
    </source>
</evidence>
<feature type="domain" description="Fibronectin type-III" evidence="8">
    <location>
        <begin position="1708"/>
        <end position="1796"/>
    </location>
</feature>
<keyword evidence="5" id="KW-0677">Repeat</keyword>
<dbReference type="GO" id="GO:0030155">
    <property type="term" value="P:regulation of cell adhesion"/>
    <property type="evidence" value="ECO:0007669"/>
    <property type="project" value="TreeGrafter"/>
</dbReference>
<dbReference type="SUPFAM" id="SSF56496">
    <property type="entry name" value="Fibrinogen C-terminal domain-like"/>
    <property type="match status" value="1"/>
</dbReference>
<dbReference type="PANTHER" id="PTHR46708">
    <property type="entry name" value="TENASCIN"/>
    <property type="match status" value="1"/>
</dbReference>
<feature type="compositionally biased region" description="Low complexity" evidence="6">
    <location>
        <begin position="222"/>
        <end position="256"/>
    </location>
</feature>
<feature type="region of interest" description="Disordered" evidence="6">
    <location>
        <begin position="1919"/>
        <end position="1948"/>
    </location>
</feature>
<dbReference type="Gene3D" id="3.90.215.10">
    <property type="entry name" value="Gamma Fibrinogen, chain A, domain 1"/>
    <property type="match status" value="1"/>
</dbReference>
<feature type="region of interest" description="Disordered" evidence="6">
    <location>
        <begin position="1302"/>
        <end position="1336"/>
    </location>
</feature>
<dbReference type="InterPro" id="IPR036116">
    <property type="entry name" value="FN3_sf"/>
</dbReference>
<keyword evidence="7" id="KW-1133">Transmembrane helix</keyword>
<feature type="compositionally biased region" description="Basic and acidic residues" evidence="6">
    <location>
        <begin position="1930"/>
        <end position="1941"/>
    </location>
</feature>
<keyword evidence="2" id="KW-0272">Extracellular matrix</keyword>
<evidence type="ECO:0000259" key="8">
    <source>
        <dbReference type="PROSITE" id="PS50853"/>
    </source>
</evidence>
<feature type="region of interest" description="Disordered" evidence="6">
    <location>
        <begin position="706"/>
        <end position="731"/>
    </location>
</feature>
<feature type="domain" description="Fibronectin type-III" evidence="8">
    <location>
        <begin position="2079"/>
        <end position="2168"/>
    </location>
</feature>
<feature type="region of interest" description="Disordered" evidence="6">
    <location>
        <begin position="125"/>
        <end position="267"/>
    </location>
</feature>
<feature type="region of interest" description="Disordered" evidence="6">
    <location>
        <begin position="585"/>
        <end position="615"/>
    </location>
</feature>
<feature type="transmembrane region" description="Helical" evidence="7">
    <location>
        <begin position="2431"/>
        <end position="2452"/>
    </location>
</feature>
<dbReference type="Proteomes" id="UP000007754">
    <property type="component" value="Unplaced"/>
</dbReference>
<evidence type="ECO:0000256" key="5">
    <source>
        <dbReference type="ARBA" id="ARBA00022737"/>
    </source>
</evidence>
<protein>
    <recommendedName>
        <fullName evidence="12">Tenascin XB</fullName>
    </recommendedName>
</protein>
<evidence type="ECO:0008006" key="12">
    <source>
        <dbReference type="Google" id="ProtNLM"/>
    </source>
</evidence>
<feature type="compositionally biased region" description="Low complexity" evidence="6">
    <location>
        <begin position="192"/>
        <end position="213"/>
    </location>
</feature>
<dbReference type="PROSITE" id="PS50853">
    <property type="entry name" value="FN3"/>
    <property type="match status" value="16"/>
</dbReference>
<dbReference type="InterPro" id="IPR014716">
    <property type="entry name" value="Fibrinogen_a/b/g_C_1"/>
</dbReference>
<feature type="region of interest" description="Disordered" evidence="6">
    <location>
        <begin position="1802"/>
        <end position="1827"/>
    </location>
</feature>
<reference evidence="10" key="2">
    <citation type="submission" date="2025-09" db="UniProtKB">
        <authorList>
            <consortium name="Ensembl"/>
        </authorList>
    </citation>
    <scope>IDENTIFICATION</scope>
</reference>
<feature type="region of interest" description="Disordered" evidence="6">
    <location>
        <begin position="1663"/>
        <end position="1706"/>
    </location>
</feature>
<feature type="domain" description="Fibrinogen C-terminal" evidence="9">
    <location>
        <begin position="2251"/>
        <end position="2387"/>
    </location>
</feature>
<feature type="domain" description="Fibronectin type-III" evidence="8">
    <location>
        <begin position="1091"/>
        <end position="1180"/>
    </location>
</feature>
<dbReference type="SUPFAM" id="SSF49265">
    <property type="entry name" value="Fibronectin type III"/>
    <property type="match status" value="17"/>
</dbReference>
<organism evidence="10 11">
    <name type="scientific">Taeniopygia guttata</name>
    <name type="common">Zebra finch</name>
    <name type="synonym">Poephila guttata</name>
    <dbReference type="NCBI Taxonomy" id="59729"/>
    <lineage>
        <taxon>Eukaryota</taxon>
        <taxon>Metazoa</taxon>
        <taxon>Chordata</taxon>
        <taxon>Craniata</taxon>
        <taxon>Vertebrata</taxon>
        <taxon>Euteleostomi</taxon>
        <taxon>Archelosauria</taxon>
        <taxon>Archosauria</taxon>
        <taxon>Dinosauria</taxon>
        <taxon>Saurischia</taxon>
        <taxon>Theropoda</taxon>
        <taxon>Coelurosauria</taxon>
        <taxon>Aves</taxon>
        <taxon>Neognathae</taxon>
        <taxon>Neoaves</taxon>
        <taxon>Telluraves</taxon>
        <taxon>Australaves</taxon>
        <taxon>Passeriformes</taxon>
        <taxon>Passeroidea</taxon>
        <taxon>Estrildidae</taxon>
        <taxon>Estrildinae</taxon>
        <taxon>Taeniopygia</taxon>
    </lineage>
</organism>
<dbReference type="Pfam" id="PF00147">
    <property type="entry name" value="Fibrinogen_C"/>
    <property type="match status" value="1"/>
</dbReference>
<dbReference type="SMART" id="SM00186">
    <property type="entry name" value="FBG"/>
    <property type="match status" value="1"/>
</dbReference>
<keyword evidence="2" id="KW-0964">Secreted</keyword>
<dbReference type="CDD" id="cd00063">
    <property type="entry name" value="FN3"/>
    <property type="match status" value="17"/>
</dbReference>
<dbReference type="GeneTree" id="ENSGT00940000155565"/>
<feature type="compositionally biased region" description="Low complexity" evidence="6">
    <location>
        <begin position="1311"/>
        <end position="1321"/>
    </location>
</feature>
<feature type="compositionally biased region" description="Low complexity" evidence="6">
    <location>
        <begin position="129"/>
        <end position="184"/>
    </location>
</feature>
<dbReference type="Gene3D" id="2.60.40.10">
    <property type="entry name" value="Immunoglobulins"/>
    <property type="match status" value="17"/>
</dbReference>
<evidence type="ECO:0000256" key="7">
    <source>
        <dbReference type="SAM" id="Phobius"/>
    </source>
</evidence>
<dbReference type="GO" id="GO:0031175">
    <property type="term" value="P:neuron projection development"/>
    <property type="evidence" value="ECO:0007669"/>
    <property type="project" value="TreeGrafter"/>
</dbReference>
<feature type="domain" description="Fibronectin type-III" evidence="8">
    <location>
        <begin position="1218"/>
        <end position="1308"/>
    </location>
</feature>
<dbReference type="CDD" id="cd00087">
    <property type="entry name" value="FReD"/>
    <property type="match status" value="1"/>
</dbReference>
<feature type="domain" description="Fibronectin type-III" evidence="8">
    <location>
        <begin position="1343"/>
        <end position="1433"/>
    </location>
</feature>
<dbReference type="InterPro" id="IPR002181">
    <property type="entry name" value="Fibrinogen_a/b/g_C_dom"/>
</dbReference>
<dbReference type="PROSITE" id="PS51406">
    <property type="entry name" value="FIBRINOGEN_C_2"/>
    <property type="match status" value="1"/>
</dbReference>
<feature type="region of interest" description="Disordered" evidence="6">
    <location>
        <begin position="1546"/>
        <end position="1576"/>
    </location>
</feature>